<keyword evidence="1" id="KW-0805">Transcription regulation</keyword>
<proteinExistence type="predicted"/>
<dbReference type="PROSITE" id="PS01124">
    <property type="entry name" value="HTH_ARAC_FAMILY_2"/>
    <property type="match status" value="1"/>
</dbReference>
<dbReference type="PROSITE" id="PS00041">
    <property type="entry name" value="HTH_ARAC_FAMILY_1"/>
    <property type="match status" value="1"/>
</dbReference>
<evidence type="ECO:0000313" key="5">
    <source>
        <dbReference type="EMBL" id="ESK51828.1"/>
    </source>
</evidence>
<evidence type="ECO:0000313" key="6">
    <source>
        <dbReference type="Proteomes" id="UP000018418"/>
    </source>
</evidence>
<dbReference type="Gene3D" id="1.10.10.60">
    <property type="entry name" value="Homeodomain-like"/>
    <property type="match status" value="2"/>
</dbReference>
<evidence type="ECO:0000259" key="4">
    <source>
        <dbReference type="PROSITE" id="PS01124"/>
    </source>
</evidence>
<dbReference type="GO" id="GO:0043565">
    <property type="term" value="F:sequence-specific DNA binding"/>
    <property type="evidence" value="ECO:0007669"/>
    <property type="project" value="InterPro"/>
</dbReference>
<dbReference type="Proteomes" id="UP000018418">
    <property type="component" value="Unassembled WGS sequence"/>
</dbReference>
<dbReference type="EMBL" id="AYEU01000005">
    <property type="protein sequence ID" value="ESK51828.1"/>
    <property type="molecule type" value="Genomic_DNA"/>
</dbReference>
<dbReference type="HOGENOM" id="CLU_000445_100_0_6"/>
<dbReference type="SMART" id="SM00342">
    <property type="entry name" value="HTH_ARAC"/>
    <property type="match status" value="1"/>
</dbReference>
<dbReference type="PATRIC" id="fig|1341683.3.peg.1245"/>
<dbReference type="Pfam" id="PF12833">
    <property type="entry name" value="HTH_18"/>
    <property type="match status" value="1"/>
</dbReference>
<dbReference type="PANTHER" id="PTHR43436">
    <property type="entry name" value="ARAC-FAMILY TRANSCRIPTIONAL REGULATOR"/>
    <property type="match status" value="1"/>
</dbReference>
<name>V2UBH6_9GAMM</name>
<dbReference type="GO" id="GO:0003700">
    <property type="term" value="F:DNA-binding transcription factor activity"/>
    <property type="evidence" value="ECO:0007669"/>
    <property type="project" value="InterPro"/>
</dbReference>
<evidence type="ECO:0000256" key="1">
    <source>
        <dbReference type="ARBA" id="ARBA00023015"/>
    </source>
</evidence>
<evidence type="ECO:0000256" key="2">
    <source>
        <dbReference type="ARBA" id="ARBA00023125"/>
    </source>
</evidence>
<dbReference type="STRING" id="396323.VH98_09100"/>
<dbReference type="InterPro" id="IPR018062">
    <property type="entry name" value="HTH_AraC-typ_CS"/>
</dbReference>
<dbReference type="Pfam" id="PF06719">
    <property type="entry name" value="AraC_N"/>
    <property type="match status" value="1"/>
</dbReference>
<dbReference type="AlphaFoldDB" id="V2UBH6"/>
<sequence>MSNLEMGLNEILGRSIAQWTQGQHHVQTPITGLSLSRWEQPTEPTSYVMDASLCLIAQGQKQVMLGQEIYTYDASHFLFTAVDFPVIAQITDASPERPYLSVLLKLDPHLLAQIMLEAQISFQPSTRERKGVAVGTLTPDMLSAFIRLINLLSTPQDIAVLAPLIIKEIFYRLLISPQGERLKQIVTMGTTGHRIIRAIDWIKHQFSQPLCVEELAKRMGMSVSSFHQHFRDITSMSPLQYQKSLRLTEARRLLMTENRDISSASLQVGYESLSQFSREYKRFFGAPPSEDIKNLSLSTFSSQQ</sequence>
<dbReference type="InterPro" id="IPR009594">
    <property type="entry name" value="Tscrpt_reg_HTH_AraC_N"/>
</dbReference>
<dbReference type="OrthoDB" id="34150at2"/>
<dbReference type="SUPFAM" id="SSF46689">
    <property type="entry name" value="Homeodomain-like"/>
    <property type="match status" value="2"/>
</dbReference>
<keyword evidence="3" id="KW-0804">Transcription</keyword>
<keyword evidence="6" id="KW-1185">Reference proteome</keyword>
<dbReference type="InterPro" id="IPR009057">
    <property type="entry name" value="Homeodomain-like_sf"/>
</dbReference>
<evidence type="ECO:0000256" key="3">
    <source>
        <dbReference type="ARBA" id="ARBA00023163"/>
    </source>
</evidence>
<dbReference type="PANTHER" id="PTHR43436:SF1">
    <property type="entry name" value="TRANSCRIPTIONAL REGULATORY PROTEIN"/>
    <property type="match status" value="1"/>
</dbReference>
<reference evidence="5 6" key="1">
    <citation type="submission" date="2013-10" db="EMBL/GenBank/DDBJ databases">
        <title>The Genome Sequence of Acinetobacter brisouii CIP 110357.</title>
        <authorList>
            <consortium name="The Broad Institute Genomics Platform"/>
            <consortium name="The Broad Institute Genome Sequencing Center for Infectious Disease"/>
            <person name="Cerqueira G."/>
            <person name="Feldgarden M."/>
            <person name="Courvalin P."/>
            <person name="Grillot-Courvalin C."/>
            <person name="Clermont D."/>
            <person name="Rocha E."/>
            <person name="Yoon E.-J."/>
            <person name="Nemec A."/>
            <person name="Young S.K."/>
            <person name="Zeng Q."/>
            <person name="Gargeya S."/>
            <person name="Fitzgerald M."/>
            <person name="Abouelleil A."/>
            <person name="Alvarado L."/>
            <person name="Berlin A.M."/>
            <person name="Chapman S.B."/>
            <person name="Gainer-Dewar J."/>
            <person name="Goldberg J."/>
            <person name="Gnerre S."/>
            <person name="Griggs A."/>
            <person name="Gujja S."/>
            <person name="Hansen M."/>
            <person name="Howarth C."/>
            <person name="Imamovic A."/>
            <person name="Ireland A."/>
            <person name="Larimer J."/>
            <person name="McCowan C."/>
            <person name="Murphy C."/>
            <person name="Pearson M."/>
            <person name="Poon T.W."/>
            <person name="Priest M."/>
            <person name="Roberts A."/>
            <person name="Saif S."/>
            <person name="Shea T."/>
            <person name="Sykes S."/>
            <person name="Wortman J."/>
            <person name="Nusbaum C."/>
            <person name="Birren B."/>
        </authorList>
    </citation>
    <scope>NUCLEOTIDE SEQUENCE [LARGE SCALE GENOMIC DNA]</scope>
    <source>
        <strain evidence="5 6">CIP 110357</strain>
    </source>
</reference>
<comment type="caution">
    <text evidence="5">The sequence shown here is derived from an EMBL/GenBank/DDBJ whole genome shotgun (WGS) entry which is preliminary data.</text>
</comment>
<feature type="domain" description="HTH araC/xylS-type" evidence="4">
    <location>
        <begin position="196"/>
        <end position="294"/>
    </location>
</feature>
<gene>
    <name evidence="5" type="ORF">P255_01257</name>
</gene>
<protein>
    <recommendedName>
        <fullName evidence="4">HTH araC/xylS-type domain-containing protein</fullName>
    </recommendedName>
</protein>
<keyword evidence="2" id="KW-0238">DNA-binding</keyword>
<dbReference type="RefSeq" id="WP_004901627.1">
    <property type="nucleotide sequence ID" value="NZ_BBTI01000009.1"/>
</dbReference>
<accession>V2UBH6</accession>
<dbReference type="InterPro" id="IPR018060">
    <property type="entry name" value="HTH_AraC"/>
</dbReference>
<organism evidence="5 6">
    <name type="scientific">Acinetobacter brisouii CIP 110357</name>
    <dbReference type="NCBI Taxonomy" id="1341683"/>
    <lineage>
        <taxon>Bacteria</taxon>
        <taxon>Pseudomonadati</taxon>
        <taxon>Pseudomonadota</taxon>
        <taxon>Gammaproteobacteria</taxon>
        <taxon>Moraxellales</taxon>
        <taxon>Moraxellaceae</taxon>
        <taxon>Acinetobacter</taxon>
    </lineage>
</organism>